<dbReference type="HOGENOM" id="CLU_2061438_0_0_1"/>
<comment type="caution">
    <text evidence="1">The sequence shown here is derived from an EMBL/GenBank/DDBJ whole genome shotgun (WGS) entry which is preliminary data.</text>
</comment>
<reference evidence="1 2" key="1">
    <citation type="submission" date="2011-08" db="EMBL/GenBank/DDBJ databases">
        <authorList>
            <person name="Liu Z.J."/>
            <person name="Shi F.L."/>
            <person name="Lu J.Q."/>
            <person name="Li M."/>
            <person name="Wang Z.L."/>
        </authorList>
    </citation>
    <scope>NUCLEOTIDE SEQUENCE [LARGE SCALE GENOMIC DNA]</scope>
    <source>
        <strain evidence="1 2">USNM 41457</strain>
    </source>
</reference>
<dbReference type="InParanoid" id="J8ZUV5"/>
<evidence type="ECO:0000313" key="1">
    <source>
        <dbReference type="EMBL" id="EJW03463.1"/>
    </source>
</evidence>
<keyword evidence="2" id="KW-1185">Reference proteome</keyword>
<organism evidence="1 2">
    <name type="scientific">Edhazardia aedis (strain USNM 41457)</name>
    <name type="common">Microsporidian parasite</name>
    <dbReference type="NCBI Taxonomy" id="1003232"/>
    <lineage>
        <taxon>Eukaryota</taxon>
        <taxon>Fungi</taxon>
        <taxon>Fungi incertae sedis</taxon>
        <taxon>Microsporidia</taxon>
        <taxon>Edhazardia</taxon>
    </lineage>
</organism>
<gene>
    <name evidence="1" type="ORF">EDEG_02228</name>
</gene>
<dbReference type="EMBL" id="AFBI03000037">
    <property type="protein sequence ID" value="EJW03463.1"/>
    <property type="molecule type" value="Genomic_DNA"/>
</dbReference>
<protein>
    <submittedName>
        <fullName evidence="1">Uncharacterized protein</fullName>
    </submittedName>
</protein>
<name>J8ZUV5_EDHAE</name>
<reference evidence="2" key="2">
    <citation type="submission" date="2015-07" db="EMBL/GenBank/DDBJ databases">
        <title>Contrasting host-pathogen interactions and genome evolution in two generalist and specialist microsporidian pathogens of mosquitoes.</title>
        <authorList>
            <consortium name="The Broad Institute Genomics Platform"/>
            <consortium name="The Broad Institute Genome Sequencing Center for Infectious Disease"/>
            <person name="Cuomo C.A."/>
            <person name="Sanscrainte N.D."/>
            <person name="Goldberg J.M."/>
            <person name="Heiman D."/>
            <person name="Young S."/>
            <person name="Zeng Q."/>
            <person name="Becnel J.J."/>
            <person name="Birren B.W."/>
        </authorList>
    </citation>
    <scope>NUCLEOTIDE SEQUENCE [LARGE SCALE GENOMIC DNA]</scope>
    <source>
        <strain evidence="2">USNM 41457</strain>
    </source>
</reference>
<evidence type="ECO:0000313" key="2">
    <source>
        <dbReference type="Proteomes" id="UP000003163"/>
    </source>
</evidence>
<proteinExistence type="predicted"/>
<sequence length="119" mass="13401">MQKGIYKPSAARLRRNEYVFSTSGKTFHPCFLFVRVGMWTPTVRKIFQHATGDYYGGGSSDGLLLTSTLNTYPPFIVFPNPFVILLLEPKFWTLLGISPAALIGFLRPSTMVAVPFYLF</sequence>
<dbReference type="Proteomes" id="UP000003163">
    <property type="component" value="Unassembled WGS sequence"/>
</dbReference>
<accession>J8ZUV5</accession>
<dbReference type="VEuPathDB" id="MicrosporidiaDB:EDEG_02228"/>
<dbReference type="AlphaFoldDB" id="J8ZUV5"/>